<feature type="region of interest" description="Disordered" evidence="1">
    <location>
        <begin position="198"/>
        <end position="277"/>
    </location>
</feature>
<feature type="compositionally biased region" description="Polar residues" evidence="1">
    <location>
        <begin position="117"/>
        <end position="129"/>
    </location>
</feature>
<gene>
    <name evidence="2" type="ORF">CERSUDRAFT_96954</name>
</gene>
<evidence type="ECO:0000313" key="3">
    <source>
        <dbReference type="Proteomes" id="UP000016930"/>
    </source>
</evidence>
<proteinExistence type="predicted"/>
<feature type="region of interest" description="Disordered" evidence="1">
    <location>
        <begin position="727"/>
        <end position="753"/>
    </location>
</feature>
<feature type="region of interest" description="Disordered" evidence="1">
    <location>
        <begin position="533"/>
        <end position="573"/>
    </location>
</feature>
<dbReference type="AlphaFoldDB" id="M2PGC4"/>
<organism evidence="2 3">
    <name type="scientific">Ceriporiopsis subvermispora (strain B)</name>
    <name type="common">White-rot fungus</name>
    <name type="synonym">Gelatoporia subvermispora</name>
    <dbReference type="NCBI Taxonomy" id="914234"/>
    <lineage>
        <taxon>Eukaryota</taxon>
        <taxon>Fungi</taxon>
        <taxon>Dikarya</taxon>
        <taxon>Basidiomycota</taxon>
        <taxon>Agaricomycotina</taxon>
        <taxon>Agaricomycetes</taxon>
        <taxon>Polyporales</taxon>
        <taxon>Gelatoporiaceae</taxon>
        <taxon>Gelatoporia</taxon>
    </lineage>
</organism>
<evidence type="ECO:0000256" key="1">
    <source>
        <dbReference type="SAM" id="MobiDB-lite"/>
    </source>
</evidence>
<name>M2PGC4_CERS8</name>
<feature type="region of interest" description="Disordered" evidence="1">
    <location>
        <begin position="1"/>
        <end position="42"/>
    </location>
</feature>
<evidence type="ECO:0000313" key="2">
    <source>
        <dbReference type="EMBL" id="EMD35039.1"/>
    </source>
</evidence>
<protein>
    <submittedName>
        <fullName evidence="2">Uncharacterized protein</fullName>
    </submittedName>
</protein>
<feature type="region of interest" description="Disordered" evidence="1">
    <location>
        <begin position="102"/>
        <end position="129"/>
    </location>
</feature>
<feature type="compositionally biased region" description="Polar residues" evidence="1">
    <location>
        <begin position="198"/>
        <end position="212"/>
    </location>
</feature>
<dbReference type="HOGENOM" id="CLU_369603_0_0_1"/>
<dbReference type="EMBL" id="KB445801">
    <property type="protein sequence ID" value="EMD35039.1"/>
    <property type="molecule type" value="Genomic_DNA"/>
</dbReference>
<feature type="compositionally biased region" description="Polar residues" evidence="1">
    <location>
        <begin position="533"/>
        <end position="543"/>
    </location>
</feature>
<sequence length="753" mass="81361">MSWFSLFSRSRRAPAPSPVPVPASLQFDAGDDKTSNKQSSTAPLEALLPDGLAPAHLTSGRWVGDEFAAQSEWSLVLAMTTVKTPLVSTAVMPQPTARSEAAAVQHPVYSTPKSEKATNGNDIKTTTARVPTLSPAIPRYEVVPFCQDQLTDLWRLTGLADDVKKSPAIAGQSRALDPVSAAPPAKFASASMKKTRSALTDITNSPSNNTISMPLATPRAESAPIKPRPPAPSCKRGIPRHPDLANYVASMKTDRSSSRSPDGRVASDYTKPKPRKGKTVRFIFPAVPPAVSPETPCTPAAYSEASIIDLYCNEELPLESGSGSEREMPYIVVSGSDGDVRTLADDQDGPFAAHRSVPAQRAMSQSLIDEMSLLEDELMYSPLAASDADIDPSEYPASLDDACIAASTGKSSYDPNAEEDDFDFDTGPGAIRINGDGEVVFDVDDGDSVVLDPASLVDGPPAAPSRPCAQSATESRVVDLCEMDNKADGVKEHDLLSPGLWNWQVPRHMRPKKPPLRSILKKRSPPTIIDINSIQLSPAQPATSAPAVGRHSSKKTTPSGPALRQPSLDFGTDEENQLFRNAERFRERYFQSQTNAERFEQHRRLQLERAAAAKAQAVKRSRLGPALGLGATLRQLLPAARAPAPRAQVDLDYVRHRARQLRVRLDRPFLDRAMCRPDTRKAGAVVLNRFYAARGGKDYFLTTGGDFVEVSKSGEIRALSIPHAPLANKCKDKGGRRGVPPPNRTQRLTRGAL</sequence>
<keyword evidence="3" id="KW-1185">Reference proteome</keyword>
<dbReference type="Proteomes" id="UP000016930">
    <property type="component" value="Unassembled WGS sequence"/>
</dbReference>
<feature type="compositionally biased region" description="Polar residues" evidence="1">
    <location>
        <begin position="744"/>
        <end position="753"/>
    </location>
</feature>
<accession>M2PGC4</accession>
<reference evidence="2 3" key="1">
    <citation type="journal article" date="2012" name="Proc. Natl. Acad. Sci. U.S.A.">
        <title>Comparative genomics of Ceriporiopsis subvermispora and Phanerochaete chrysosporium provide insight into selective ligninolysis.</title>
        <authorList>
            <person name="Fernandez-Fueyo E."/>
            <person name="Ruiz-Duenas F.J."/>
            <person name="Ferreira P."/>
            <person name="Floudas D."/>
            <person name="Hibbett D.S."/>
            <person name="Canessa P."/>
            <person name="Larrondo L.F."/>
            <person name="James T.Y."/>
            <person name="Seelenfreund D."/>
            <person name="Lobos S."/>
            <person name="Polanco R."/>
            <person name="Tello M."/>
            <person name="Honda Y."/>
            <person name="Watanabe T."/>
            <person name="Watanabe T."/>
            <person name="Ryu J.S."/>
            <person name="Kubicek C.P."/>
            <person name="Schmoll M."/>
            <person name="Gaskell J."/>
            <person name="Hammel K.E."/>
            <person name="St John F.J."/>
            <person name="Vanden Wymelenberg A."/>
            <person name="Sabat G."/>
            <person name="Splinter BonDurant S."/>
            <person name="Syed K."/>
            <person name="Yadav J.S."/>
            <person name="Doddapaneni H."/>
            <person name="Subramanian V."/>
            <person name="Lavin J.L."/>
            <person name="Oguiza J.A."/>
            <person name="Perez G."/>
            <person name="Pisabarro A.G."/>
            <person name="Ramirez L."/>
            <person name="Santoyo F."/>
            <person name="Master E."/>
            <person name="Coutinho P.M."/>
            <person name="Henrissat B."/>
            <person name="Lombard V."/>
            <person name="Magnuson J.K."/>
            <person name="Kuees U."/>
            <person name="Hori C."/>
            <person name="Igarashi K."/>
            <person name="Samejima M."/>
            <person name="Held B.W."/>
            <person name="Barry K.W."/>
            <person name="LaButti K.M."/>
            <person name="Lapidus A."/>
            <person name="Lindquist E.A."/>
            <person name="Lucas S.M."/>
            <person name="Riley R."/>
            <person name="Salamov A.A."/>
            <person name="Hoffmeister D."/>
            <person name="Schwenk D."/>
            <person name="Hadar Y."/>
            <person name="Yarden O."/>
            <person name="de Vries R.P."/>
            <person name="Wiebenga A."/>
            <person name="Stenlid J."/>
            <person name="Eastwood D."/>
            <person name="Grigoriev I.V."/>
            <person name="Berka R.M."/>
            <person name="Blanchette R.A."/>
            <person name="Kersten P."/>
            <person name="Martinez A.T."/>
            <person name="Vicuna R."/>
            <person name="Cullen D."/>
        </authorList>
    </citation>
    <scope>NUCLEOTIDE SEQUENCE [LARGE SCALE GENOMIC DNA]</scope>
    <source>
        <strain evidence="2 3">B</strain>
    </source>
</reference>